<sequence>MAELKMEDYSYEVEEELNMETHVYIEDFYQPERPDVVVVPLSPKHRLKRISHLERLIAGVLLVAVIGLSLLMIHLRTSITQTEHEISIIEGQTVVDKAEILRLEQAKTELSKSERIREIAEKQGMSIQSGNLRKVK</sequence>
<evidence type="ECO:0000256" key="1">
    <source>
        <dbReference type="ARBA" id="ARBA00022475"/>
    </source>
</evidence>
<gene>
    <name evidence="7 9" type="primary">ftsL</name>
    <name evidence="9" type="ORF">IAA20_06170</name>
</gene>
<proteinExistence type="inferred from homology"/>
<keyword evidence="4 7" id="KW-1133">Transmembrane helix</keyword>
<dbReference type="Proteomes" id="UP000824063">
    <property type="component" value="Unassembled WGS sequence"/>
</dbReference>
<dbReference type="HAMAP" id="MF_00910">
    <property type="entry name" value="FtsL"/>
    <property type="match status" value="1"/>
</dbReference>
<evidence type="ECO:0000256" key="8">
    <source>
        <dbReference type="NCBIfam" id="TIGR02209"/>
    </source>
</evidence>
<reference evidence="9" key="1">
    <citation type="journal article" date="2021" name="PeerJ">
        <title>Extensive microbial diversity within the chicken gut microbiome revealed by metagenomics and culture.</title>
        <authorList>
            <person name="Gilroy R."/>
            <person name="Ravi A."/>
            <person name="Getino M."/>
            <person name="Pursley I."/>
            <person name="Horton D.L."/>
            <person name="Alikhan N.F."/>
            <person name="Baker D."/>
            <person name="Gharbi K."/>
            <person name="Hall N."/>
            <person name="Watson M."/>
            <person name="Adriaenssens E.M."/>
            <person name="Foster-Nyarko E."/>
            <person name="Jarju S."/>
            <person name="Secka A."/>
            <person name="Antonio M."/>
            <person name="Oren A."/>
            <person name="Chaudhuri R.R."/>
            <person name="La Ragione R."/>
            <person name="Hildebrand F."/>
            <person name="Pallen M.J."/>
        </authorList>
    </citation>
    <scope>NUCLEOTIDE SEQUENCE</scope>
    <source>
        <strain evidence="9">CHK172-16539</strain>
    </source>
</reference>
<dbReference type="GO" id="GO:0043093">
    <property type="term" value="P:FtsZ-dependent cytokinesis"/>
    <property type="evidence" value="ECO:0007669"/>
    <property type="project" value="UniProtKB-UniRule"/>
</dbReference>
<dbReference type="EMBL" id="DXBN01000139">
    <property type="protein sequence ID" value="HIZ53509.1"/>
    <property type="molecule type" value="Genomic_DNA"/>
</dbReference>
<organism evidence="9 10">
    <name type="scientific">Candidatus Enterococcus avicola</name>
    <dbReference type="NCBI Taxonomy" id="2838561"/>
    <lineage>
        <taxon>Bacteria</taxon>
        <taxon>Bacillati</taxon>
        <taxon>Bacillota</taxon>
        <taxon>Bacilli</taxon>
        <taxon>Lactobacillales</taxon>
        <taxon>Enterococcaceae</taxon>
        <taxon>Enterococcus</taxon>
    </lineage>
</organism>
<protein>
    <recommendedName>
        <fullName evidence="7 8">Cell division protein FtsL</fullName>
    </recommendedName>
</protein>
<dbReference type="NCBIfam" id="TIGR02209">
    <property type="entry name" value="ftsL_broad"/>
    <property type="match status" value="1"/>
</dbReference>
<evidence type="ECO:0000313" key="10">
    <source>
        <dbReference type="Proteomes" id="UP000824063"/>
    </source>
</evidence>
<comment type="caution">
    <text evidence="9">The sequence shown here is derived from an EMBL/GenBank/DDBJ whole genome shotgun (WGS) entry which is preliminary data.</text>
</comment>
<comment type="function">
    <text evidence="7">Essential cell division protein.</text>
</comment>
<dbReference type="GO" id="GO:0032153">
    <property type="term" value="C:cell division site"/>
    <property type="evidence" value="ECO:0007669"/>
    <property type="project" value="UniProtKB-UniRule"/>
</dbReference>
<evidence type="ECO:0000256" key="2">
    <source>
        <dbReference type="ARBA" id="ARBA00022618"/>
    </source>
</evidence>
<dbReference type="GO" id="GO:0005886">
    <property type="term" value="C:plasma membrane"/>
    <property type="evidence" value="ECO:0007669"/>
    <property type="project" value="UniProtKB-SubCell"/>
</dbReference>
<evidence type="ECO:0000256" key="5">
    <source>
        <dbReference type="ARBA" id="ARBA00023136"/>
    </source>
</evidence>
<feature type="transmembrane region" description="Helical" evidence="7">
    <location>
        <begin position="56"/>
        <end position="75"/>
    </location>
</feature>
<accession>A0A9D2F6P4</accession>
<keyword evidence="5 7" id="KW-0472">Membrane</keyword>
<evidence type="ECO:0000256" key="7">
    <source>
        <dbReference type="HAMAP-Rule" id="MF_00910"/>
    </source>
</evidence>
<evidence type="ECO:0000256" key="4">
    <source>
        <dbReference type="ARBA" id="ARBA00022989"/>
    </source>
</evidence>
<comment type="subcellular location">
    <subcellularLocation>
        <location evidence="7">Cell membrane</location>
        <topology evidence="7">Single-pass type II membrane protein</topology>
    </subcellularLocation>
    <text evidence="7">Localizes to the division septum where it forms a ring structure.</text>
</comment>
<evidence type="ECO:0000256" key="6">
    <source>
        <dbReference type="ARBA" id="ARBA00023306"/>
    </source>
</evidence>
<dbReference type="InterPro" id="IPR011922">
    <property type="entry name" value="Cell_div_FtsL"/>
</dbReference>
<reference evidence="9" key="2">
    <citation type="submission" date="2021-04" db="EMBL/GenBank/DDBJ databases">
        <authorList>
            <person name="Gilroy R."/>
        </authorList>
    </citation>
    <scope>NUCLEOTIDE SEQUENCE</scope>
    <source>
        <strain evidence="9">CHK172-16539</strain>
    </source>
</reference>
<evidence type="ECO:0000256" key="3">
    <source>
        <dbReference type="ARBA" id="ARBA00022692"/>
    </source>
</evidence>
<evidence type="ECO:0000313" key="9">
    <source>
        <dbReference type="EMBL" id="HIZ53509.1"/>
    </source>
</evidence>
<keyword evidence="1 7" id="KW-1003">Cell membrane</keyword>
<name>A0A9D2F6P4_9ENTE</name>
<comment type="similarity">
    <text evidence="7">Belongs to the FtsL family.</text>
</comment>
<keyword evidence="3 7" id="KW-0812">Transmembrane</keyword>
<keyword evidence="2 7" id="KW-0132">Cell division</keyword>
<dbReference type="AlphaFoldDB" id="A0A9D2F6P4"/>
<keyword evidence="6 7" id="KW-0131">Cell cycle</keyword>